<feature type="domain" description="HTH araC/xylS-type" evidence="4">
    <location>
        <begin position="212"/>
        <end position="312"/>
    </location>
</feature>
<dbReference type="AlphaFoldDB" id="A0A366H199"/>
<organism evidence="5 6">
    <name type="scientific">Eoetvoesiella caeni</name>
    <dbReference type="NCBI Taxonomy" id="645616"/>
    <lineage>
        <taxon>Bacteria</taxon>
        <taxon>Pseudomonadati</taxon>
        <taxon>Pseudomonadota</taxon>
        <taxon>Betaproteobacteria</taxon>
        <taxon>Burkholderiales</taxon>
        <taxon>Alcaligenaceae</taxon>
        <taxon>Eoetvoesiella</taxon>
    </lineage>
</organism>
<dbReference type="Pfam" id="PF12833">
    <property type="entry name" value="HTH_18"/>
    <property type="match status" value="1"/>
</dbReference>
<dbReference type="GO" id="GO:0043565">
    <property type="term" value="F:sequence-specific DNA binding"/>
    <property type="evidence" value="ECO:0007669"/>
    <property type="project" value="InterPro"/>
</dbReference>
<protein>
    <submittedName>
        <fullName evidence="5">AraC family transcriptional regulator</fullName>
    </submittedName>
</protein>
<sequence>MHKFYTTENVPDSDRSGYWSQAICDALFKLRLSVASKGAFRGRIDCWDFTTSSLIKIDSDALESQRLRQDCDGEERQILLTVPVSGRVTFSQFGRTATCTVGQSVLELGEEPYDIAYGDSSTMWVLKMPAAAVRLRLGDPRRFSARGYDMQTGIARLFCDYLHLVARACRTGAVEAYPQMGSHLIDLLVLSMQSETDALQSQSSAVKDAHLARIESYVRKHLTDPDLSPRSIAEGCGISVRYLHTLFRDTGNSVSCWVRNLRLQYAYEALQCADRYTTVANVAYAAGFSDQSKLTKAFKSNYGLLPSEVLGGARPKGV</sequence>
<dbReference type="OrthoDB" id="9178898at2"/>
<keyword evidence="1" id="KW-0805">Transcription regulation</keyword>
<dbReference type="EMBL" id="QNRQ01000023">
    <property type="protein sequence ID" value="RBP34992.1"/>
    <property type="molecule type" value="Genomic_DNA"/>
</dbReference>
<dbReference type="GO" id="GO:0003700">
    <property type="term" value="F:DNA-binding transcription factor activity"/>
    <property type="evidence" value="ECO:0007669"/>
    <property type="project" value="InterPro"/>
</dbReference>
<evidence type="ECO:0000313" key="5">
    <source>
        <dbReference type="EMBL" id="RBP34992.1"/>
    </source>
</evidence>
<dbReference type="InterPro" id="IPR050204">
    <property type="entry name" value="AraC_XylS_family_regulators"/>
</dbReference>
<dbReference type="PROSITE" id="PS01124">
    <property type="entry name" value="HTH_ARAC_FAMILY_2"/>
    <property type="match status" value="1"/>
</dbReference>
<keyword evidence="3" id="KW-0804">Transcription</keyword>
<dbReference type="InterPro" id="IPR009057">
    <property type="entry name" value="Homeodomain-like_sf"/>
</dbReference>
<name>A0A366H199_9BURK</name>
<dbReference type="SUPFAM" id="SSF46689">
    <property type="entry name" value="Homeodomain-like"/>
    <property type="match status" value="1"/>
</dbReference>
<evidence type="ECO:0000256" key="1">
    <source>
        <dbReference type="ARBA" id="ARBA00023015"/>
    </source>
</evidence>
<evidence type="ECO:0000259" key="4">
    <source>
        <dbReference type="PROSITE" id="PS01124"/>
    </source>
</evidence>
<dbReference type="Pfam" id="PF14525">
    <property type="entry name" value="AraC_binding_2"/>
    <property type="match status" value="1"/>
</dbReference>
<evidence type="ECO:0000313" key="6">
    <source>
        <dbReference type="Proteomes" id="UP000253628"/>
    </source>
</evidence>
<comment type="caution">
    <text evidence="5">The sequence shown here is derived from an EMBL/GenBank/DDBJ whole genome shotgun (WGS) entry which is preliminary data.</text>
</comment>
<dbReference type="InterPro" id="IPR018060">
    <property type="entry name" value="HTH_AraC"/>
</dbReference>
<gene>
    <name evidence="5" type="ORF">DFR37_12320</name>
</gene>
<keyword evidence="2" id="KW-0238">DNA-binding</keyword>
<evidence type="ECO:0000256" key="2">
    <source>
        <dbReference type="ARBA" id="ARBA00023125"/>
    </source>
</evidence>
<dbReference type="SMART" id="SM00342">
    <property type="entry name" value="HTH_ARAC"/>
    <property type="match status" value="1"/>
</dbReference>
<keyword evidence="6" id="KW-1185">Reference proteome</keyword>
<dbReference type="PANTHER" id="PTHR46796:SF6">
    <property type="entry name" value="ARAC SUBFAMILY"/>
    <property type="match status" value="1"/>
</dbReference>
<dbReference type="Proteomes" id="UP000253628">
    <property type="component" value="Unassembled WGS sequence"/>
</dbReference>
<reference evidence="5 6" key="1">
    <citation type="submission" date="2018-06" db="EMBL/GenBank/DDBJ databases">
        <title>Genomic Encyclopedia of Type Strains, Phase IV (KMG-IV): sequencing the most valuable type-strain genomes for metagenomic binning, comparative biology and taxonomic classification.</title>
        <authorList>
            <person name="Goeker M."/>
        </authorList>
    </citation>
    <scope>NUCLEOTIDE SEQUENCE [LARGE SCALE GENOMIC DNA]</scope>
    <source>
        <strain evidence="5 6">DSM 25520</strain>
    </source>
</reference>
<proteinExistence type="predicted"/>
<evidence type="ECO:0000256" key="3">
    <source>
        <dbReference type="ARBA" id="ARBA00023163"/>
    </source>
</evidence>
<dbReference type="Gene3D" id="1.10.10.60">
    <property type="entry name" value="Homeodomain-like"/>
    <property type="match status" value="1"/>
</dbReference>
<dbReference type="RefSeq" id="WP_113935276.1">
    <property type="nucleotide sequence ID" value="NZ_JACCEU010000021.1"/>
</dbReference>
<dbReference type="InterPro" id="IPR035418">
    <property type="entry name" value="AraC-bd_2"/>
</dbReference>
<dbReference type="PANTHER" id="PTHR46796">
    <property type="entry name" value="HTH-TYPE TRANSCRIPTIONAL ACTIVATOR RHAS-RELATED"/>
    <property type="match status" value="1"/>
</dbReference>
<accession>A0A366H199</accession>